<gene>
    <name evidence="2" type="ORF">BW47_02180</name>
</gene>
<dbReference type="Gene3D" id="3.30.2010.10">
    <property type="entry name" value="Metalloproteases ('zincins'), catalytic domain"/>
    <property type="match status" value="1"/>
</dbReference>
<dbReference type="EMBL" id="CP007389">
    <property type="protein sequence ID" value="APT73451.1"/>
    <property type="molecule type" value="Genomic_DNA"/>
</dbReference>
<dbReference type="Pfam" id="PF01863">
    <property type="entry name" value="YgjP-like"/>
    <property type="match status" value="1"/>
</dbReference>
<reference evidence="2 3" key="1">
    <citation type="submission" date="2014-02" db="EMBL/GenBank/DDBJ databases">
        <title>Diversity of Thermotogales isolates from hydrothermal vents.</title>
        <authorList>
            <person name="Haverkamp T.H.A."/>
            <person name="Lossouarn J."/>
            <person name="Geslin C."/>
            <person name="Nesbo C.L."/>
        </authorList>
    </citation>
    <scope>NUCLEOTIDE SEQUENCE [LARGE SCALE GENOMIC DNA]</scope>
    <source>
        <strain evidence="2 3">431</strain>
    </source>
</reference>
<organism evidence="2 3">
    <name type="scientific">Thermosipho melanesiensis</name>
    <dbReference type="NCBI Taxonomy" id="46541"/>
    <lineage>
        <taxon>Bacteria</taxon>
        <taxon>Thermotogati</taxon>
        <taxon>Thermotogota</taxon>
        <taxon>Thermotogae</taxon>
        <taxon>Thermotogales</taxon>
        <taxon>Fervidobacteriaceae</taxon>
        <taxon>Thermosipho</taxon>
    </lineage>
</organism>
<evidence type="ECO:0000259" key="1">
    <source>
        <dbReference type="Pfam" id="PF01863"/>
    </source>
</evidence>
<protein>
    <submittedName>
        <fullName evidence="2">Metal-dependent hydrolase</fullName>
    </submittedName>
</protein>
<proteinExistence type="predicted"/>
<dbReference type="InterPro" id="IPR002725">
    <property type="entry name" value="YgjP-like_metallopeptidase"/>
</dbReference>
<dbReference type="InterPro" id="IPR053136">
    <property type="entry name" value="UTP_pyrophosphatase-like"/>
</dbReference>
<feature type="domain" description="YgjP-like metallopeptidase" evidence="1">
    <location>
        <begin position="30"/>
        <end position="230"/>
    </location>
</feature>
<keyword evidence="3" id="KW-1185">Reference proteome</keyword>
<dbReference type="GO" id="GO:0016787">
    <property type="term" value="F:hydrolase activity"/>
    <property type="evidence" value="ECO:0007669"/>
    <property type="project" value="UniProtKB-KW"/>
</dbReference>
<dbReference type="PANTHER" id="PTHR30399:SF1">
    <property type="entry name" value="UTP PYROPHOSPHATASE"/>
    <property type="match status" value="1"/>
</dbReference>
<dbReference type="PANTHER" id="PTHR30399">
    <property type="entry name" value="UNCHARACTERIZED PROTEIN YGJP"/>
    <property type="match status" value="1"/>
</dbReference>
<name>A0ABM6GD34_9BACT</name>
<evidence type="ECO:0000313" key="3">
    <source>
        <dbReference type="Proteomes" id="UP000185490"/>
    </source>
</evidence>
<dbReference type="CDD" id="cd07344">
    <property type="entry name" value="M48_yhfN_like"/>
    <property type="match status" value="1"/>
</dbReference>
<sequence length="233" mass="28575">MEKGKIIRVKDIEVTVYKKRIKNLHLNVLPPDGKVRVSVPEGVSDEVVKLLVIKKYHWIKKHIKSFQEQERQTKREYVSGESHYFKGRRYILRIEFAKRPKIEVKNKKYIYFYVPAHYTIQQRQNYYEKWLRKELKKELEILVPKWEKIIGVKINEIRIKKMKTKWGSCNPDAKRLWLNLELIKKPTEYLEYVIVHELIHLLEKKHNGRFKELMSKYLPKWKIYRRQLNEFIL</sequence>
<keyword evidence="2" id="KW-0378">Hydrolase</keyword>
<accession>A0ABM6GD34</accession>
<dbReference type="Proteomes" id="UP000185490">
    <property type="component" value="Chromosome"/>
</dbReference>
<dbReference type="RefSeq" id="WP_012056631.1">
    <property type="nucleotide sequence ID" value="NZ_CP007389.1"/>
</dbReference>
<evidence type="ECO:0000313" key="2">
    <source>
        <dbReference type="EMBL" id="APT73451.1"/>
    </source>
</evidence>